<dbReference type="RefSeq" id="WP_203933614.1">
    <property type="nucleotide sequence ID" value="NZ_BOPH01000125.1"/>
</dbReference>
<name>A0A8J4A3Y5_9ACTN</name>
<keyword evidence="4" id="KW-0808">Transferase</keyword>
<keyword evidence="3" id="KW-0597">Phosphoprotein</keyword>
<keyword evidence="9" id="KW-0472">Membrane</keyword>
<organism evidence="12 13">
    <name type="scientific">Virgisporangium ochraceum</name>
    <dbReference type="NCBI Taxonomy" id="65505"/>
    <lineage>
        <taxon>Bacteria</taxon>
        <taxon>Bacillati</taxon>
        <taxon>Actinomycetota</taxon>
        <taxon>Actinomycetes</taxon>
        <taxon>Micromonosporales</taxon>
        <taxon>Micromonosporaceae</taxon>
        <taxon>Virgisporangium</taxon>
    </lineage>
</organism>
<keyword evidence="9" id="KW-1133">Transmembrane helix</keyword>
<evidence type="ECO:0000256" key="5">
    <source>
        <dbReference type="ARBA" id="ARBA00022741"/>
    </source>
</evidence>
<dbReference type="GO" id="GO:0016020">
    <property type="term" value="C:membrane"/>
    <property type="evidence" value="ECO:0007669"/>
    <property type="project" value="InterPro"/>
</dbReference>
<evidence type="ECO:0000256" key="9">
    <source>
        <dbReference type="SAM" id="Phobius"/>
    </source>
</evidence>
<comment type="caution">
    <text evidence="12">The sequence shown here is derived from an EMBL/GenBank/DDBJ whole genome shotgun (WGS) entry which is preliminary data.</text>
</comment>
<keyword evidence="13" id="KW-1185">Reference proteome</keyword>
<feature type="transmembrane region" description="Helical" evidence="9">
    <location>
        <begin position="37"/>
        <end position="67"/>
    </location>
</feature>
<keyword evidence="7" id="KW-0067">ATP-binding</keyword>
<dbReference type="PANTHER" id="PTHR24421:SF10">
    <property type="entry name" value="NITRATE_NITRITE SENSOR PROTEIN NARQ"/>
    <property type="match status" value="1"/>
</dbReference>
<keyword evidence="6 12" id="KW-0418">Kinase</keyword>
<evidence type="ECO:0000259" key="10">
    <source>
        <dbReference type="Pfam" id="PF02518"/>
    </source>
</evidence>
<feature type="transmembrane region" description="Helical" evidence="9">
    <location>
        <begin position="6"/>
        <end position="25"/>
    </location>
</feature>
<dbReference type="InterPro" id="IPR036890">
    <property type="entry name" value="HATPase_C_sf"/>
</dbReference>
<dbReference type="Gene3D" id="3.30.565.10">
    <property type="entry name" value="Histidine kinase-like ATPase, C-terminal domain"/>
    <property type="match status" value="1"/>
</dbReference>
<proteinExistence type="predicted"/>
<sequence>MQAPHPVDVAFAAALLAIGVAELALDDGRLYREPAAVAAVVVAAAAMLFRSRLPLGCLGVFVAVVVVTQLPGVAAITGSVVIGCLFALSTVARRSADPVAVAALPATVLLTAITARWPVRPWDAVVWSVGCAVAWTAGRLLRREADRAERLAGLAQDLVAEQERRAREAVEEERARIARELHDAVAHTVSVMTVRVAGVRRHLDRDPTATRHRDALLDVERLGREAVGELHRTVGLLRVDEPAPLAPLPRLGDLDRLLGQLRAAGMPVDLRVTGVPRPLPPGLDLAAYRVVQEALGNTLRHAGPTRADVHLDYGDGWLAIAVTDDGPLADGTAPDGPAGAGGHGLLGMRERVAVYGGTVEAGPSTGGGFAVRAALPLPGGADA</sequence>
<keyword evidence="5" id="KW-0547">Nucleotide-binding</keyword>
<keyword evidence="9" id="KW-0812">Transmembrane</keyword>
<feature type="domain" description="Histidine kinase/HSP90-like ATPase" evidence="10">
    <location>
        <begin position="286"/>
        <end position="378"/>
    </location>
</feature>
<evidence type="ECO:0000256" key="2">
    <source>
        <dbReference type="ARBA" id="ARBA00012438"/>
    </source>
</evidence>
<feature type="domain" description="Signal transduction histidine kinase subgroup 3 dimerisation and phosphoacceptor" evidence="11">
    <location>
        <begin position="173"/>
        <end position="238"/>
    </location>
</feature>
<accession>A0A8J4A3Y5</accession>
<dbReference type="GO" id="GO:0005524">
    <property type="term" value="F:ATP binding"/>
    <property type="evidence" value="ECO:0007669"/>
    <property type="project" value="UniProtKB-KW"/>
</dbReference>
<dbReference type="GO" id="GO:0000155">
    <property type="term" value="F:phosphorelay sensor kinase activity"/>
    <property type="evidence" value="ECO:0007669"/>
    <property type="project" value="InterPro"/>
</dbReference>
<evidence type="ECO:0000313" key="12">
    <source>
        <dbReference type="EMBL" id="GIJ73793.1"/>
    </source>
</evidence>
<dbReference type="AlphaFoldDB" id="A0A8J4A3Y5"/>
<dbReference type="SUPFAM" id="SSF55874">
    <property type="entry name" value="ATPase domain of HSP90 chaperone/DNA topoisomerase II/histidine kinase"/>
    <property type="match status" value="1"/>
</dbReference>
<evidence type="ECO:0000256" key="3">
    <source>
        <dbReference type="ARBA" id="ARBA00022553"/>
    </source>
</evidence>
<dbReference type="CDD" id="cd16917">
    <property type="entry name" value="HATPase_UhpB-NarQ-NarX-like"/>
    <property type="match status" value="1"/>
</dbReference>
<evidence type="ECO:0000256" key="1">
    <source>
        <dbReference type="ARBA" id="ARBA00000085"/>
    </source>
</evidence>
<dbReference type="PANTHER" id="PTHR24421">
    <property type="entry name" value="NITRATE/NITRITE SENSOR PROTEIN NARX-RELATED"/>
    <property type="match status" value="1"/>
</dbReference>
<evidence type="ECO:0000313" key="13">
    <source>
        <dbReference type="Proteomes" id="UP000635606"/>
    </source>
</evidence>
<evidence type="ECO:0000256" key="4">
    <source>
        <dbReference type="ARBA" id="ARBA00022679"/>
    </source>
</evidence>
<dbReference type="EC" id="2.7.13.3" evidence="2"/>
<dbReference type="Pfam" id="PF02518">
    <property type="entry name" value="HATPase_c"/>
    <property type="match status" value="1"/>
</dbReference>
<gene>
    <name evidence="12" type="ORF">Voc01_087100</name>
</gene>
<evidence type="ECO:0000256" key="6">
    <source>
        <dbReference type="ARBA" id="ARBA00022777"/>
    </source>
</evidence>
<dbReference type="Gene3D" id="1.20.5.1930">
    <property type="match status" value="1"/>
</dbReference>
<evidence type="ECO:0000256" key="7">
    <source>
        <dbReference type="ARBA" id="ARBA00022840"/>
    </source>
</evidence>
<dbReference type="Pfam" id="PF07730">
    <property type="entry name" value="HisKA_3"/>
    <property type="match status" value="1"/>
</dbReference>
<reference evidence="12" key="1">
    <citation type="submission" date="2021-01" db="EMBL/GenBank/DDBJ databases">
        <title>Whole genome shotgun sequence of Virgisporangium ochraceum NBRC 16418.</title>
        <authorList>
            <person name="Komaki H."/>
            <person name="Tamura T."/>
        </authorList>
    </citation>
    <scope>NUCLEOTIDE SEQUENCE</scope>
    <source>
        <strain evidence="12">NBRC 16418</strain>
    </source>
</reference>
<comment type="catalytic activity">
    <reaction evidence="1">
        <text>ATP + protein L-histidine = ADP + protein N-phospho-L-histidine.</text>
        <dbReference type="EC" id="2.7.13.3"/>
    </reaction>
</comment>
<dbReference type="GO" id="GO:0046983">
    <property type="term" value="F:protein dimerization activity"/>
    <property type="evidence" value="ECO:0007669"/>
    <property type="project" value="InterPro"/>
</dbReference>
<protein>
    <recommendedName>
        <fullName evidence="2">histidine kinase</fullName>
        <ecNumber evidence="2">2.7.13.3</ecNumber>
    </recommendedName>
</protein>
<dbReference type="InterPro" id="IPR011712">
    <property type="entry name" value="Sig_transdc_His_kin_sub3_dim/P"/>
</dbReference>
<dbReference type="EMBL" id="BOPH01000125">
    <property type="protein sequence ID" value="GIJ73793.1"/>
    <property type="molecule type" value="Genomic_DNA"/>
</dbReference>
<evidence type="ECO:0000256" key="8">
    <source>
        <dbReference type="ARBA" id="ARBA00023012"/>
    </source>
</evidence>
<evidence type="ECO:0000259" key="11">
    <source>
        <dbReference type="Pfam" id="PF07730"/>
    </source>
</evidence>
<dbReference type="InterPro" id="IPR003594">
    <property type="entry name" value="HATPase_dom"/>
</dbReference>
<dbReference type="Proteomes" id="UP000635606">
    <property type="component" value="Unassembled WGS sequence"/>
</dbReference>
<keyword evidence="8" id="KW-0902">Two-component regulatory system</keyword>
<dbReference type="InterPro" id="IPR050482">
    <property type="entry name" value="Sensor_HK_TwoCompSys"/>
</dbReference>